<keyword evidence="7" id="KW-0804">Transcription</keyword>
<keyword evidence="2" id="KW-0479">Metal-binding</keyword>
<dbReference type="PROSITE" id="PS50982">
    <property type="entry name" value="MBD"/>
    <property type="match status" value="1"/>
</dbReference>
<sequence length="569" mass="63468">MAYRHHAAVIGMPKESSFTQAWQQQVLNEFAAMEEVGVCLFTFSSSSSSGLFAFCNHRWEFAFSLSLLLLLLKGLLVDSRQSARSVAVLPYLCRIVGQGARLNRVLSAGAAALPCSLSLLSISFSSLRWEFAFSLSPLLLLQGLLVDSRQSARSVAVLPYLCRIGLLVDSRQSARSVAVLPYPCRIVGQGARLNRGDHFQHFCPTPTPTLYILEVELDGIEGFPTLPTSAEADYRRPLSNSKMRSSPENLSPRVRKGENDFSGSSFLALQDSTNQEPIDDGSLQTDDEDDLSNENASKQLVLYDPSANGTGAIEPVPDPIQSQRPTFRRYLARNSSSRVLPSVGAFTVQCAKCFKWRLIPTKEKYEEIREHILEQPFYCETAREWRPDISCDDPADITQDGSRLWAIDKPNIAQPPPGWQRLLRIRGEGSTKFADIYYEAPSGKRLRSIVEIQKYLLEHPEYMRDGVTLSQFSFQIPKPLQKDYVRKRTPLLTTSLDTRPLEPGEAASPLAWAGPDDSSELQLNRPGLPPYLESPVFDPVERPAKKQATASTQEMYSSKPIHNKHSGRG</sequence>
<protein>
    <recommendedName>
        <fullName evidence="15">MBD domain-containing protein</fullName>
    </recommendedName>
</protein>
<reference evidence="13 14" key="1">
    <citation type="submission" date="2019-06" db="EMBL/GenBank/DDBJ databases">
        <title>A chromosomal-level reference genome of Carpinus fangiana (Coryloideae, Betulaceae).</title>
        <authorList>
            <person name="Yang X."/>
            <person name="Wang Z."/>
            <person name="Zhang L."/>
            <person name="Hao G."/>
            <person name="Liu J."/>
            <person name="Yang Y."/>
        </authorList>
    </citation>
    <scope>NUCLEOTIDE SEQUENCE [LARGE SCALE GENOMIC DNA]</scope>
    <source>
        <strain evidence="13">Cfa_2016G</strain>
        <tissue evidence="13">Leaf</tissue>
    </source>
</reference>
<keyword evidence="5" id="KW-0805">Transcription regulation</keyword>
<organism evidence="13 14">
    <name type="scientific">Carpinus fangiana</name>
    <dbReference type="NCBI Taxonomy" id="176857"/>
    <lineage>
        <taxon>Eukaryota</taxon>
        <taxon>Viridiplantae</taxon>
        <taxon>Streptophyta</taxon>
        <taxon>Embryophyta</taxon>
        <taxon>Tracheophyta</taxon>
        <taxon>Spermatophyta</taxon>
        <taxon>Magnoliopsida</taxon>
        <taxon>eudicotyledons</taxon>
        <taxon>Gunneridae</taxon>
        <taxon>Pentapetalae</taxon>
        <taxon>rosids</taxon>
        <taxon>fabids</taxon>
        <taxon>Fagales</taxon>
        <taxon>Betulaceae</taxon>
        <taxon>Carpinus</taxon>
    </lineage>
</organism>
<keyword evidence="8" id="KW-0539">Nucleus</keyword>
<dbReference type="SMART" id="SM00391">
    <property type="entry name" value="MBD"/>
    <property type="match status" value="1"/>
</dbReference>
<dbReference type="FunFam" id="3.30.40.100:FF:000008">
    <property type="entry name" value="Methyl-CpG-binding domain-containing protein 2"/>
    <property type="match status" value="1"/>
</dbReference>
<dbReference type="OrthoDB" id="10072024at2759"/>
<dbReference type="FunFam" id="3.30.890.10:FF:000012">
    <property type="entry name" value="Methyl-CpG-binding domain-containing protein 1"/>
    <property type="match status" value="1"/>
</dbReference>
<dbReference type="Pfam" id="PF01429">
    <property type="entry name" value="MBD"/>
    <property type="match status" value="1"/>
</dbReference>
<evidence type="ECO:0008006" key="15">
    <source>
        <dbReference type="Google" id="ProtNLM"/>
    </source>
</evidence>
<feature type="domain" description="MBD" evidence="11">
    <location>
        <begin position="405"/>
        <end position="479"/>
    </location>
</feature>
<feature type="region of interest" description="Disordered" evidence="10">
    <location>
        <begin position="495"/>
        <end position="569"/>
    </location>
</feature>
<evidence type="ECO:0000256" key="3">
    <source>
        <dbReference type="ARBA" id="ARBA00022771"/>
    </source>
</evidence>
<accession>A0A5N6RVN6</accession>
<dbReference type="GO" id="GO:0000118">
    <property type="term" value="C:histone deacetylase complex"/>
    <property type="evidence" value="ECO:0007669"/>
    <property type="project" value="UniProtKB-ARBA"/>
</dbReference>
<dbReference type="Proteomes" id="UP000327013">
    <property type="component" value="Chromosome 8"/>
</dbReference>
<dbReference type="GO" id="GO:0008270">
    <property type="term" value="F:zinc ion binding"/>
    <property type="evidence" value="ECO:0007669"/>
    <property type="project" value="UniProtKB-KW"/>
</dbReference>
<evidence type="ECO:0000313" key="14">
    <source>
        <dbReference type="Proteomes" id="UP000327013"/>
    </source>
</evidence>
<evidence type="ECO:0000256" key="6">
    <source>
        <dbReference type="ARBA" id="ARBA00023125"/>
    </source>
</evidence>
<keyword evidence="14" id="KW-1185">Reference proteome</keyword>
<feature type="region of interest" description="Disordered" evidence="10">
    <location>
        <begin position="226"/>
        <end position="258"/>
    </location>
</feature>
<dbReference type="Pfam" id="PF07496">
    <property type="entry name" value="zf-CW"/>
    <property type="match status" value="1"/>
</dbReference>
<evidence type="ECO:0000256" key="8">
    <source>
        <dbReference type="ARBA" id="ARBA00023242"/>
    </source>
</evidence>
<dbReference type="SUPFAM" id="SSF54171">
    <property type="entry name" value="DNA-binding domain"/>
    <property type="match status" value="1"/>
</dbReference>
<evidence type="ECO:0000259" key="11">
    <source>
        <dbReference type="PROSITE" id="PS50982"/>
    </source>
</evidence>
<keyword evidence="6" id="KW-0238">DNA-binding</keyword>
<feature type="compositionally biased region" description="Polar residues" evidence="10">
    <location>
        <begin position="238"/>
        <end position="249"/>
    </location>
</feature>
<evidence type="ECO:0000256" key="4">
    <source>
        <dbReference type="ARBA" id="ARBA00022833"/>
    </source>
</evidence>
<dbReference type="Gene3D" id="3.30.890.10">
    <property type="entry name" value="Methyl-cpg-binding Protein 2, Chain A"/>
    <property type="match status" value="1"/>
</dbReference>
<evidence type="ECO:0000313" key="13">
    <source>
        <dbReference type="EMBL" id="KAE8125977.1"/>
    </source>
</evidence>
<dbReference type="PANTHER" id="PTHR12396:SF0">
    <property type="entry name" value="METHYL-CPG BINDING DOMAIN PROTEIN-LIKE, ISOFORM C"/>
    <property type="match status" value="1"/>
</dbReference>
<dbReference type="AlphaFoldDB" id="A0A5N6RVN6"/>
<comment type="subcellular location">
    <subcellularLocation>
        <location evidence="1">Nucleus</location>
    </subcellularLocation>
</comment>
<keyword evidence="3" id="KW-0863">Zinc-finger</keyword>
<dbReference type="PROSITE" id="PS51050">
    <property type="entry name" value="ZF_CW"/>
    <property type="match status" value="1"/>
</dbReference>
<dbReference type="EMBL" id="CM017328">
    <property type="protein sequence ID" value="KAE8125977.1"/>
    <property type="molecule type" value="Genomic_DNA"/>
</dbReference>
<dbReference type="PANTHER" id="PTHR12396">
    <property type="entry name" value="METHYL-CPG BINDING PROTEIN, MBD"/>
    <property type="match status" value="1"/>
</dbReference>
<feature type="region of interest" description="Disordered" evidence="10">
    <location>
        <begin position="270"/>
        <end position="291"/>
    </location>
</feature>
<name>A0A5N6RVN6_9ROSI</name>
<dbReference type="InterPro" id="IPR001739">
    <property type="entry name" value="Methyl_CpG_DNA-bd"/>
</dbReference>
<dbReference type="CDD" id="cd01396">
    <property type="entry name" value="MeCP2_MBD"/>
    <property type="match status" value="1"/>
</dbReference>
<evidence type="ECO:0000256" key="5">
    <source>
        <dbReference type="ARBA" id="ARBA00023015"/>
    </source>
</evidence>
<keyword evidence="4" id="KW-0862">Zinc</keyword>
<evidence type="ECO:0000259" key="12">
    <source>
        <dbReference type="PROSITE" id="PS51050"/>
    </source>
</evidence>
<evidence type="ECO:0000256" key="7">
    <source>
        <dbReference type="ARBA" id="ARBA00023163"/>
    </source>
</evidence>
<dbReference type="GO" id="GO:0003677">
    <property type="term" value="F:DNA binding"/>
    <property type="evidence" value="ECO:0007669"/>
    <property type="project" value="UniProtKB-KW"/>
</dbReference>
<dbReference type="InterPro" id="IPR011124">
    <property type="entry name" value="Znf_CW"/>
</dbReference>
<feature type="domain" description="CW-type" evidence="12">
    <location>
        <begin position="340"/>
        <end position="399"/>
    </location>
</feature>
<dbReference type="InterPro" id="IPR016177">
    <property type="entry name" value="DNA-bd_dom_sf"/>
</dbReference>
<comment type="function">
    <text evidence="9">Probable transcriptional regulator.</text>
</comment>
<evidence type="ECO:0000256" key="10">
    <source>
        <dbReference type="SAM" id="MobiDB-lite"/>
    </source>
</evidence>
<proteinExistence type="predicted"/>
<dbReference type="Gene3D" id="3.30.40.100">
    <property type="match status" value="1"/>
</dbReference>
<evidence type="ECO:0000256" key="1">
    <source>
        <dbReference type="ARBA" id="ARBA00004123"/>
    </source>
</evidence>
<gene>
    <name evidence="13" type="ORF">FH972_020736</name>
</gene>
<evidence type="ECO:0000256" key="2">
    <source>
        <dbReference type="ARBA" id="ARBA00022723"/>
    </source>
</evidence>
<evidence type="ECO:0000256" key="9">
    <source>
        <dbReference type="ARBA" id="ARBA00037139"/>
    </source>
</evidence>